<dbReference type="Proteomes" id="UP001634007">
    <property type="component" value="Unassembled WGS sequence"/>
</dbReference>
<accession>A0ABD3KE05</accession>
<evidence type="ECO:0000259" key="7">
    <source>
        <dbReference type="PROSITE" id="PS50846"/>
    </source>
</evidence>
<dbReference type="SUPFAM" id="SSF55008">
    <property type="entry name" value="HMA, heavy metal-associated domain"/>
    <property type="match status" value="1"/>
</dbReference>
<dbReference type="PANTHER" id="PTHR45811:SF50">
    <property type="entry name" value="HEAVY METAL-ASSOCIATED ISOPRENYLATED PLANT PROTEIN 12-RELATED"/>
    <property type="match status" value="1"/>
</dbReference>
<dbReference type="InterPro" id="IPR036163">
    <property type="entry name" value="HMA_dom_sf"/>
</dbReference>
<comment type="caution">
    <text evidence="8">The sequence shown here is derived from an EMBL/GenBank/DDBJ whole genome shotgun (WGS) entry which is preliminary data.</text>
</comment>
<dbReference type="Pfam" id="PF00403">
    <property type="entry name" value="HMA"/>
    <property type="match status" value="1"/>
</dbReference>
<keyword evidence="3" id="KW-0449">Lipoprotein</keyword>
<name>A0ABD3KE05_EUCGL</name>
<evidence type="ECO:0000256" key="2">
    <source>
        <dbReference type="ARBA" id="ARBA00022723"/>
    </source>
</evidence>
<dbReference type="GO" id="GO:0046872">
    <property type="term" value="F:metal ion binding"/>
    <property type="evidence" value="ECO:0007669"/>
    <property type="project" value="UniProtKB-KW"/>
</dbReference>
<evidence type="ECO:0000256" key="6">
    <source>
        <dbReference type="SAM" id="MobiDB-lite"/>
    </source>
</evidence>
<keyword evidence="9" id="KW-1185">Reference proteome</keyword>
<keyword evidence="2" id="KW-0479">Metal-binding</keyword>
<reference evidence="8 9" key="1">
    <citation type="submission" date="2024-11" db="EMBL/GenBank/DDBJ databases">
        <title>Chromosome-level genome assembly of Eucalyptus globulus Labill. provides insights into its genome evolution.</title>
        <authorList>
            <person name="Li X."/>
        </authorList>
    </citation>
    <scope>NUCLEOTIDE SEQUENCE [LARGE SCALE GENOMIC DNA]</scope>
    <source>
        <strain evidence="8">CL2024</strain>
        <tissue evidence="8">Fresh tender leaves</tissue>
    </source>
</reference>
<evidence type="ECO:0000256" key="3">
    <source>
        <dbReference type="ARBA" id="ARBA00023288"/>
    </source>
</evidence>
<dbReference type="InterPro" id="IPR051863">
    <property type="entry name" value="HIPP"/>
</dbReference>
<keyword evidence="1" id="KW-0488">Methylation</keyword>
<dbReference type="PANTHER" id="PTHR45811">
    <property type="entry name" value="COPPER TRANSPORT PROTEIN FAMILY-RELATED"/>
    <property type="match status" value="1"/>
</dbReference>
<keyword evidence="4" id="KW-0636">Prenylation</keyword>
<gene>
    <name evidence="8" type="ORF">ACJRO7_019696</name>
</gene>
<dbReference type="Gene3D" id="3.30.70.100">
    <property type="match status" value="1"/>
</dbReference>
<dbReference type="PROSITE" id="PS50846">
    <property type="entry name" value="HMA_2"/>
    <property type="match status" value="1"/>
</dbReference>
<dbReference type="InterPro" id="IPR006121">
    <property type="entry name" value="HMA_dom"/>
</dbReference>
<evidence type="ECO:0000256" key="5">
    <source>
        <dbReference type="ARBA" id="ARBA00024045"/>
    </source>
</evidence>
<protein>
    <recommendedName>
        <fullName evidence="7">HMA domain-containing protein</fullName>
    </recommendedName>
</protein>
<proteinExistence type="inferred from homology"/>
<comment type="similarity">
    <text evidence="5">Belongs to the HIPP family.</text>
</comment>
<organism evidence="8 9">
    <name type="scientific">Eucalyptus globulus</name>
    <name type="common">Tasmanian blue gum</name>
    <dbReference type="NCBI Taxonomy" id="34317"/>
    <lineage>
        <taxon>Eukaryota</taxon>
        <taxon>Viridiplantae</taxon>
        <taxon>Streptophyta</taxon>
        <taxon>Embryophyta</taxon>
        <taxon>Tracheophyta</taxon>
        <taxon>Spermatophyta</taxon>
        <taxon>Magnoliopsida</taxon>
        <taxon>eudicotyledons</taxon>
        <taxon>Gunneridae</taxon>
        <taxon>Pentapetalae</taxon>
        <taxon>rosids</taxon>
        <taxon>malvids</taxon>
        <taxon>Myrtales</taxon>
        <taxon>Myrtaceae</taxon>
        <taxon>Myrtoideae</taxon>
        <taxon>Eucalypteae</taxon>
        <taxon>Eucalyptus</taxon>
    </lineage>
</organism>
<evidence type="ECO:0000256" key="4">
    <source>
        <dbReference type="ARBA" id="ARBA00023289"/>
    </source>
</evidence>
<feature type="domain" description="HMA" evidence="7">
    <location>
        <begin position="5"/>
        <end position="68"/>
    </location>
</feature>
<dbReference type="AlphaFoldDB" id="A0ABD3KE05"/>
<dbReference type="EMBL" id="JBJKBG010000005">
    <property type="protein sequence ID" value="KAL3738214.1"/>
    <property type="molecule type" value="Genomic_DNA"/>
</dbReference>
<evidence type="ECO:0000313" key="9">
    <source>
        <dbReference type="Proteomes" id="UP001634007"/>
    </source>
</evidence>
<evidence type="ECO:0000256" key="1">
    <source>
        <dbReference type="ARBA" id="ARBA00022481"/>
    </source>
</evidence>
<feature type="compositionally biased region" description="Basic and acidic residues" evidence="6">
    <location>
        <begin position="74"/>
        <end position="93"/>
    </location>
</feature>
<feature type="region of interest" description="Disordered" evidence="6">
    <location>
        <begin position="71"/>
        <end position="93"/>
    </location>
</feature>
<evidence type="ECO:0000313" key="8">
    <source>
        <dbReference type="EMBL" id="KAL3738214.1"/>
    </source>
</evidence>
<sequence length="138" mass="15625">MEMRRQKLVVKVDLHDDRDRSKAMRIVSGFEGIGSLAMDLKDKKLTVSGDFDPVKVVNKLRKSRLTEIVSVGPAKEDDGKKDGGKKKEGKKNEDQVANLKAYQAFHPMPFTYYCVSYVKKFCASRPNQDLVCAPERTE</sequence>